<dbReference type="GO" id="GO:0000976">
    <property type="term" value="F:transcription cis-regulatory region binding"/>
    <property type="evidence" value="ECO:0007669"/>
    <property type="project" value="TreeGrafter"/>
</dbReference>
<proteinExistence type="predicted"/>
<dbReference type="PANTHER" id="PTHR30055:SF234">
    <property type="entry name" value="HTH-TYPE TRANSCRIPTIONAL REGULATOR BETI"/>
    <property type="match status" value="1"/>
</dbReference>
<dbReference type="EMBL" id="CP016076">
    <property type="protein sequence ID" value="APU12518.1"/>
    <property type="molecule type" value="Genomic_DNA"/>
</dbReference>
<evidence type="ECO:0000256" key="1">
    <source>
        <dbReference type="ARBA" id="ARBA00023015"/>
    </source>
</evidence>
<dbReference type="InterPro" id="IPR049445">
    <property type="entry name" value="TetR_SbtR-like_C"/>
</dbReference>
<dbReference type="PRINTS" id="PR00455">
    <property type="entry name" value="HTHTETR"/>
</dbReference>
<dbReference type="GO" id="GO:0003700">
    <property type="term" value="F:DNA-binding transcription factor activity"/>
    <property type="evidence" value="ECO:0007669"/>
    <property type="project" value="TreeGrafter"/>
</dbReference>
<dbReference type="KEGG" id="acad:UA74_02155"/>
<dbReference type="InterPro" id="IPR009057">
    <property type="entry name" value="Homeodomain-like_sf"/>
</dbReference>
<dbReference type="InterPro" id="IPR050109">
    <property type="entry name" value="HTH-type_TetR-like_transc_reg"/>
</dbReference>
<feature type="region of interest" description="Disordered" evidence="5">
    <location>
        <begin position="1"/>
        <end position="20"/>
    </location>
</feature>
<protein>
    <submittedName>
        <fullName evidence="7">Transcriptional regulator, TetR family</fullName>
    </submittedName>
</protein>
<keyword evidence="8" id="KW-1185">Reference proteome</keyword>
<feature type="DNA-binding region" description="H-T-H motif" evidence="4">
    <location>
        <begin position="43"/>
        <end position="62"/>
    </location>
</feature>
<evidence type="ECO:0000313" key="8">
    <source>
        <dbReference type="Proteomes" id="UP000185511"/>
    </source>
</evidence>
<name>A0AAC9PQ07_9PSEU</name>
<dbReference type="SUPFAM" id="SSF48498">
    <property type="entry name" value="Tetracyclin repressor-like, C-terminal domain"/>
    <property type="match status" value="1"/>
</dbReference>
<evidence type="ECO:0000256" key="2">
    <source>
        <dbReference type="ARBA" id="ARBA00023125"/>
    </source>
</evidence>
<dbReference type="PROSITE" id="PS50977">
    <property type="entry name" value="HTH_TETR_2"/>
    <property type="match status" value="1"/>
</dbReference>
<dbReference type="InterPro" id="IPR036271">
    <property type="entry name" value="Tet_transcr_reg_TetR-rel_C_sf"/>
</dbReference>
<keyword evidence="3" id="KW-0804">Transcription</keyword>
<dbReference type="PANTHER" id="PTHR30055">
    <property type="entry name" value="HTH-TYPE TRANSCRIPTIONAL REGULATOR RUTR"/>
    <property type="match status" value="1"/>
</dbReference>
<feature type="compositionally biased region" description="Polar residues" evidence="5">
    <location>
        <begin position="1"/>
        <end position="11"/>
    </location>
</feature>
<dbReference type="SUPFAM" id="SSF46689">
    <property type="entry name" value="Homeodomain-like"/>
    <property type="match status" value="1"/>
</dbReference>
<evidence type="ECO:0000256" key="3">
    <source>
        <dbReference type="ARBA" id="ARBA00023163"/>
    </source>
</evidence>
<feature type="domain" description="HTH tetR-type" evidence="6">
    <location>
        <begin position="21"/>
        <end position="80"/>
    </location>
</feature>
<keyword evidence="2 4" id="KW-0238">DNA-binding</keyword>
<dbReference type="Pfam" id="PF00440">
    <property type="entry name" value="TetR_N"/>
    <property type="match status" value="1"/>
</dbReference>
<gene>
    <name evidence="7" type="ORF">UA74_02155</name>
</gene>
<dbReference type="Gene3D" id="1.10.357.10">
    <property type="entry name" value="Tetracycline Repressor, domain 2"/>
    <property type="match status" value="1"/>
</dbReference>
<keyword evidence="1" id="KW-0805">Transcription regulation</keyword>
<evidence type="ECO:0000259" key="6">
    <source>
        <dbReference type="PROSITE" id="PS50977"/>
    </source>
</evidence>
<reference evidence="8" key="1">
    <citation type="submission" date="2016-06" db="EMBL/GenBank/DDBJ databases">
        <title>Complete genome sequence of Actinoalloteichus fjordicus DSM 46855 (=ADI127-17), type strain of the new species Actinoalloteichus fjordicus.</title>
        <authorList>
            <person name="Ruckert C."/>
            <person name="Nouioui I."/>
            <person name="Willmese J."/>
            <person name="van Wezel G."/>
            <person name="Klenk H.-P."/>
            <person name="Kalinowski J."/>
            <person name="Zotchev S.B."/>
        </authorList>
    </citation>
    <scope>NUCLEOTIDE SEQUENCE [LARGE SCALE GENOMIC DNA]</scope>
    <source>
        <strain evidence="8">ADI127-7</strain>
    </source>
</reference>
<evidence type="ECO:0000256" key="4">
    <source>
        <dbReference type="PROSITE-ProRule" id="PRU00335"/>
    </source>
</evidence>
<evidence type="ECO:0000256" key="5">
    <source>
        <dbReference type="SAM" id="MobiDB-lite"/>
    </source>
</evidence>
<dbReference type="Pfam" id="PF21597">
    <property type="entry name" value="TetR_C_43"/>
    <property type="match status" value="1"/>
</dbReference>
<sequence length="207" mass="22363">MTTHGTPSTAGTPRPLRADARRNRERLIHIARELFAEQGVGAPLDTVATRAGVGPGTLYRHFPTRQALLDAVFRERIERLCAQARDLLDAPSPGAALRTWLGMALADAGVVHGVAATALITFQDDESGDEVSCHDLLHRAAASLLTRAQQKGEIRADLTAPELIRLVAGILTAAEHRDGDRTEPDRAVADRMLTLMMEGIEPRTPLS</sequence>
<accession>A0AAC9PQ07</accession>
<dbReference type="RefSeq" id="WP_075763755.1">
    <property type="nucleotide sequence ID" value="NZ_CP016076.1"/>
</dbReference>
<dbReference type="InterPro" id="IPR001647">
    <property type="entry name" value="HTH_TetR"/>
</dbReference>
<evidence type="ECO:0000313" key="7">
    <source>
        <dbReference type="EMBL" id="APU12518.1"/>
    </source>
</evidence>
<dbReference type="AlphaFoldDB" id="A0AAC9PQ07"/>
<dbReference type="Proteomes" id="UP000185511">
    <property type="component" value="Chromosome"/>
</dbReference>
<organism evidence="7 8">
    <name type="scientific">Actinoalloteichus fjordicus</name>
    <dbReference type="NCBI Taxonomy" id="1612552"/>
    <lineage>
        <taxon>Bacteria</taxon>
        <taxon>Bacillati</taxon>
        <taxon>Actinomycetota</taxon>
        <taxon>Actinomycetes</taxon>
        <taxon>Pseudonocardiales</taxon>
        <taxon>Pseudonocardiaceae</taxon>
        <taxon>Actinoalloteichus</taxon>
    </lineage>
</organism>